<gene>
    <name evidence="1" type="ORF">BD410DRAFT_399419</name>
</gene>
<dbReference type="STRING" id="50990.A0A4Y7PDZ3"/>
<dbReference type="VEuPathDB" id="FungiDB:BD410DRAFT_399419"/>
<sequence>MVQLGLIEDDTEHIMTRLGITNLPRLRHLTYNYPVGLSTFSIPRLSRVEGWGSVLRAESCSLSNLTHVQFCLSEQEGDLEDLATTLHGMKNLQDLFLEVESCTLADDVSPPPVYAFKPRSVHIDRLAISIIGRMQDYPALFFDALMHLRPSKVEISIYSTEPERFLVNSKKEFFPYASTVKLQTPHAIDVMRTLMDLVRNCDIVKTVHFDTPMANGLWRQRQLYNGDWEQLRSLDHLRFTYCDDFEDSDLEGFTTKLLHTSAESGIQSLEISSCKMSSEDFLLGLHDEVGDRLKWTWL</sequence>
<evidence type="ECO:0000313" key="1">
    <source>
        <dbReference type="EMBL" id="TDL13574.1"/>
    </source>
</evidence>
<protein>
    <recommendedName>
        <fullName evidence="3">F-box domain-containing protein</fullName>
    </recommendedName>
</protein>
<organism evidence="1 2">
    <name type="scientific">Rickenella mellea</name>
    <dbReference type="NCBI Taxonomy" id="50990"/>
    <lineage>
        <taxon>Eukaryota</taxon>
        <taxon>Fungi</taxon>
        <taxon>Dikarya</taxon>
        <taxon>Basidiomycota</taxon>
        <taxon>Agaricomycotina</taxon>
        <taxon>Agaricomycetes</taxon>
        <taxon>Hymenochaetales</taxon>
        <taxon>Rickenellaceae</taxon>
        <taxon>Rickenella</taxon>
    </lineage>
</organism>
<name>A0A4Y7PDZ3_9AGAM</name>
<dbReference type="EMBL" id="ML170544">
    <property type="protein sequence ID" value="TDL13574.1"/>
    <property type="molecule type" value="Genomic_DNA"/>
</dbReference>
<evidence type="ECO:0008006" key="3">
    <source>
        <dbReference type="Google" id="ProtNLM"/>
    </source>
</evidence>
<dbReference type="Proteomes" id="UP000294933">
    <property type="component" value="Unassembled WGS sequence"/>
</dbReference>
<keyword evidence="2" id="KW-1185">Reference proteome</keyword>
<accession>A0A4Y7PDZ3</accession>
<reference evidence="1 2" key="1">
    <citation type="submission" date="2018-06" db="EMBL/GenBank/DDBJ databases">
        <title>A transcriptomic atlas of mushroom development highlights an independent origin of complex multicellularity.</title>
        <authorList>
            <consortium name="DOE Joint Genome Institute"/>
            <person name="Krizsan K."/>
            <person name="Almasi E."/>
            <person name="Merenyi Z."/>
            <person name="Sahu N."/>
            <person name="Viragh M."/>
            <person name="Koszo T."/>
            <person name="Mondo S."/>
            <person name="Kiss B."/>
            <person name="Balint B."/>
            <person name="Kues U."/>
            <person name="Barry K."/>
            <person name="Hegedus J.C."/>
            <person name="Henrissat B."/>
            <person name="Johnson J."/>
            <person name="Lipzen A."/>
            <person name="Ohm R."/>
            <person name="Nagy I."/>
            <person name="Pangilinan J."/>
            <person name="Yan J."/>
            <person name="Xiong Y."/>
            <person name="Grigoriev I.V."/>
            <person name="Hibbett D.S."/>
            <person name="Nagy L.G."/>
        </authorList>
    </citation>
    <scope>NUCLEOTIDE SEQUENCE [LARGE SCALE GENOMIC DNA]</scope>
    <source>
        <strain evidence="1 2">SZMC22713</strain>
    </source>
</reference>
<proteinExistence type="predicted"/>
<evidence type="ECO:0000313" key="2">
    <source>
        <dbReference type="Proteomes" id="UP000294933"/>
    </source>
</evidence>
<dbReference type="AlphaFoldDB" id="A0A4Y7PDZ3"/>